<dbReference type="PRINTS" id="PR00344">
    <property type="entry name" value="BCTRLSENSOR"/>
</dbReference>
<dbReference type="PROSITE" id="PS50894">
    <property type="entry name" value="HPT"/>
    <property type="match status" value="1"/>
</dbReference>
<dbReference type="InterPro" id="IPR035965">
    <property type="entry name" value="PAS-like_dom_sf"/>
</dbReference>
<dbReference type="CDD" id="cd00130">
    <property type="entry name" value="PAS"/>
    <property type="match status" value="1"/>
</dbReference>
<dbReference type="PROSITE" id="PS50110">
    <property type="entry name" value="RESPONSE_REGULATORY"/>
    <property type="match status" value="1"/>
</dbReference>
<dbReference type="Gene3D" id="1.10.287.130">
    <property type="match status" value="1"/>
</dbReference>
<dbReference type="GO" id="GO:0005524">
    <property type="term" value="F:ATP binding"/>
    <property type="evidence" value="ECO:0007669"/>
    <property type="project" value="UniProtKB-KW"/>
</dbReference>
<comment type="catalytic activity">
    <reaction evidence="1">
        <text>ATP + protein L-histidine = ADP + protein N-phospho-L-histidine.</text>
        <dbReference type="EC" id="2.7.13.3"/>
    </reaction>
</comment>
<protein>
    <recommendedName>
        <fullName evidence="3">histidine kinase</fullName>
        <ecNumber evidence="3">2.7.13.3</ecNumber>
    </recommendedName>
</protein>
<evidence type="ECO:0000256" key="13">
    <source>
        <dbReference type="PROSITE-ProRule" id="PRU00169"/>
    </source>
</evidence>
<dbReference type="CDD" id="cd00082">
    <property type="entry name" value="HisKA"/>
    <property type="match status" value="1"/>
</dbReference>
<dbReference type="InterPro" id="IPR011620">
    <property type="entry name" value="Sig_transdc_His_kinase_LytS_TM"/>
</dbReference>
<feature type="transmembrane region" description="Helical" evidence="16">
    <location>
        <begin position="67"/>
        <end position="91"/>
    </location>
</feature>
<dbReference type="SUPFAM" id="SSF55785">
    <property type="entry name" value="PYP-like sensor domain (PAS domain)"/>
    <property type="match status" value="1"/>
</dbReference>
<feature type="transmembrane region" description="Helical" evidence="16">
    <location>
        <begin position="36"/>
        <end position="61"/>
    </location>
</feature>
<dbReference type="CDD" id="cd17546">
    <property type="entry name" value="REC_hyHK_CKI1_RcsC-like"/>
    <property type="match status" value="1"/>
</dbReference>
<feature type="modified residue" description="4-aspartylphosphate" evidence="13">
    <location>
        <position position="647"/>
    </location>
</feature>
<dbReference type="SUPFAM" id="SSF47384">
    <property type="entry name" value="Homodimeric domain of signal transducing histidine kinase"/>
    <property type="match status" value="1"/>
</dbReference>
<evidence type="ECO:0000256" key="1">
    <source>
        <dbReference type="ARBA" id="ARBA00000085"/>
    </source>
</evidence>
<keyword evidence="9 16" id="KW-1133">Transmembrane helix</keyword>
<evidence type="ECO:0000256" key="16">
    <source>
        <dbReference type="SAM" id="Phobius"/>
    </source>
</evidence>
<dbReference type="SMART" id="SM00388">
    <property type="entry name" value="HisKA"/>
    <property type="match status" value="1"/>
</dbReference>
<feature type="coiled-coil region" evidence="14">
    <location>
        <begin position="407"/>
        <end position="434"/>
    </location>
</feature>
<dbReference type="Pfam" id="PF01627">
    <property type="entry name" value="Hpt"/>
    <property type="match status" value="1"/>
</dbReference>
<dbReference type="EC" id="2.7.13.3" evidence="3"/>
<dbReference type="SMART" id="SM00091">
    <property type="entry name" value="PAS"/>
    <property type="match status" value="1"/>
</dbReference>
<dbReference type="InterPro" id="IPR013767">
    <property type="entry name" value="PAS_fold"/>
</dbReference>
<dbReference type="PROSITE" id="PS50112">
    <property type="entry name" value="PAS"/>
    <property type="match status" value="1"/>
</dbReference>
<keyword evidence="5 13" id="KW-0597">Phosphoprotein</keyword>
<dbReference type="InterPro" id="IPR004358">
    <property type="entry name" value="Sig_transdc_His_kin-like_C"/>
</dbReference>
<evidence type="ECO:0000256" key="14">
    <source>
        <dbReference type="SAM" id="Coils"/>
    </source>
</evidence>
<reference evidence="21" key="1">
    <citation type="journal article" date="2022" name="Environ. Microbiol.">
        <title>Geoalkalibacter halelectricus SAP #1 sp. nov. possessing extracellular electron transfer and mineral#reducing capabilities from a haloalkaline environment.</title>
        <authorList>
            <person name="Yadav S."/>
            <person name="Singh R."/>
            <person name="Sundharam S.S."/>
            <person name="Chaudhary S."/>
            <person name="Krishnamurthi S."/>
            <person name="Patil S.A."/>
        </authorList>
    </citation>
    <scope>NUCLEOTIDE SEQUENCE</scope>
    <source>
        <strain evidence="21">SAP-1</strain>
    </source>
</reference>
<feature type="coiled-coil region" evidence="14">
    <location>
        <begin position="311"/>
        <end position="345"/>
    </location>
</feature>
<dbReference type="InterPro" id="IPR036097">
    <property type="entry name" value="HisK_dim/P_sf"/>
</dbReference>
<name>A0ABY5ZI91_9BACT</name>
<dbReference type="SUPFAM" id="SSF55874">
    <property type="entry name" value="ATPase domain of HSP90 chaperone/DNA topoisomerase II/histidine kinase"/>
    <property type="match status" value="1"/>
</dbReference>
<dbReference type="InterPro" id="IPR003661">
    <property type="entry name" value="HisK_dim/P_dom"/>
</dbReference>
<evidence type="ECO:0000256" key="5">
    <source>
        <dbReference type="ARBA" id="ARBA00022553"/>
    </source>
</evidence>
<proteinExistence type="predicted"/>
<keyword evidence="14" id="KW-0175">Coiled coil</keyword>
<evidence type="ECO:0000256" key="4">
    <source>
        <dbReference type="ARBA" id="ARBA00022475"/>
    </source>
</evidence>
<accession>A0ABY5ZI91</accession>
<comment type="subcellular location">
    <subcellularLocation>
        <location evidence="2">Cell membrane</location>
        <topology evidence="2">Multi-pass membrane protein</topology>
    </subcellularLocation>
</comment>
<organism evidence="21 22">
    <name type="scientific">Geoalkalibacter halelectricus</name>
    <dbReference type="NCBI Taxonomy" id="2847045"/>
    <lineage>
        <taxon>Bacteria</taxon>
        <taxon>Pseudomonadati</taxon>
        <taxon>Thermodesulfobacteriota</taxon>
        <taxon>Desulfuromonadia</taxon>
        <taxon>Desulfuromonadales</taxon>
        <taxon>Geoalkalibacteraceae</taxon>
        <taxon>Geoalkalibacter</taxon>
    </lineage>
</organism>
<dbReference type="SUPFAM" id="SSF47226">
    <property type="entry name" value="Histidine-containing phosphotransfer domain, HPT domain"/>
    <property type="match status" value="1"/>
</dbReference>
<evidence type="ECO:0000256" key="12">
    <source>
        <dbReference type="PROSITE-ProRule" id="PRU00110"/>
    </source>
</evidence>
<evidence type="ECO:0000256" key="9">
    <source>
        <dbReference type="ARBA" id="ARBA00022989"/>
    </source>
</evidence>
<dbReference type="Gene3D" id="3.40.50.2300">
    <property type="match status" value="1"/>
</dbReference>
<dbReference type="InterPro" id="IPR036890">
    <property type="entry name" value="HATPase_C_sf"/>
</dbReference>
<feature type="region of interest" description="Disordered" evidence="15">
    <location>
        <begin position="723"/>
        <end position="746"/>
    </location>
</feature>
<dbReference type="InterPro" id="IPR001789">
    <property type="entry name" value="Sig_transdc_resp-reg_receiver"/>
</dbReference>
<feature type="domain" description="Histidine kinase" evidence="17">
    <location>
        <begin position="352"/>
        <end position="573"/>
    </location>
</feature>
<dbReference type="Pfam" id="PF00512">
    <property type="entry name" value="HisKA"/>
    <property type="match status" value="1"/>
</dbReference>
<feature type="transmembrane region" description="Helical" evidence="16">
    <location>
        <begin position="132"/>
        <end position="151"/>
    </location>
</feature>
<dbReference type="SUPFAM" id="SSF52172">
    <property type="entry name" value="CheY-like"/>
    <property type="match status" value="1"/>
</dbReference>
<dbReference type="PANTHER" id="PTHR45339:SF1">
    <property type="entry name" value="HYBRID SIGNAL TRANSDUCTION HISTIDINE KINASE J"/>
    <property type="match status" value="1"/>
</dbReference>
<keyword evidence="4" id="KW-1003">Cell membrane</keyword>
<dbReference type="Gene3D" id="3.30.450.20">
    <property type="entry name" value="PAS domain"/>
    <property type="match status" value="1"/>
</dbReference>
<dbReference type="CDD" id="cd16922">
    <property type="entry name" value="HATPase_EvgS-ArcB-TorS-like"/>
    <property type="match status" value="1"/>
</dbReference>
<dbReference type="InterPro" id="IPR003594">
    <property type="entry name" value="HATPase_dom"/>
</dbReference>
<dbReference type="RefSeq" id="WP_260747232.1">
    <property type="nucleotide sequence ID" value="NZ_CP092109.1"/>
</dbReference>
<dbReference type="InterPro" id="IPR005467">
    <property type="entry name" value="His_kinase_dom"/>
</dbReference>
<gene>
    <name evidence="21" type="ORF">L9S41_14460</name>
</gene>
<dbReference type="InterPro" id="IPR011006">
    <property type="entry name" value="CheY-like_superfamily"/>
</dbReference>
<dbReference type="InterPro" id="IPR008207">
    <property type="entry name" value="Sig_transdc_His_kin_Hpt_dom"/>
</dbReference>
<feature type="domain" description="Response regulatory" evidence="18">
    <location>
        <begin position="598"/>
        <end position="717"/>
    </location>
</feature>
<evidence type="ECO:0000256" key="15">
    <source>
        <dbReference type="SAM" id="MobiDB-lite"/>
    </source>
</evidence>
<dbReference type="SMART" id="SM00448">
    <property type="entry name" value="REC"/>
    <property type="match status" value="1"/>
</dbReference>
<evidence type="ECO:0000256" key="8">
    <source>
        <dbReference type="ARBA" id="ARBA00022840"/>
    </source>
</evidence>
<dbReference type="EMBL" id="CP092109">
    <property type="protein sequence ID" value="UWZ78872.1"/>
    <property type="molecule type" value="Genomic_DNA"/>
</dbReference>
<evidence type="ECO:0000256" key="2">
    <source>
        <dbReference type="ARBA" id="ARBA00004651"/>
    </source>
</evidence>
<feature type="transmembrane region" description="Helical" evidence="16">
    <location>
        <begin position="6"/>
        <end position="24"/>
    </location>
</feature>
<dbReference type="Proteomes" id="UP001060414">
    <property type="component" value="Chromosome"/>
</dbReference>
<dbReference type="Pfam" id="PF07694">
    <property type="entry name" value="5TM-5TMR_LYT"/>
    <property type="match status" value="1"/>
</dbReference>
<keyword evidence="8 21" id="KW-0067">ATP-binding</keyword>
<feature type="modified residue" description="Phosphohistidine" evidence="12">
    <location>
        <position position="800"/>
    </location>
</feature>
<evidence type="ECO:0000256" key="6">
    <source>
        <dbReference type="ARBA" id="ARBA00022692"/>
    </source>
</evidence>
<dbReference type="SMART" id="SM00387">
    <property type="entry name" value="HATPase_c"/>
    <property type="match status" value="1"/>
</dbReference>
<evidence type="ECO:0000259" key="18">
    <source>
        <dbReference type="PROSITE" id="PS50110"/>
    </source>
</evidence>
<evidence type="ECO:0000313" key="21">
    <source>
        <dbReference type="EMBL" id="UWZ78872.1"/>
    </source>
</evidence>
<dbReference type="InterPro" id="IPR036641">
    <property type="entry name" value="HPT_dom_sf"/>
</dbReference>
<evidence type="ECO:0000259" key="17">
    <source>
        <dbReference type="PROSITE" id="PS50109"/>
    </source>
</evidence>
<dbReference type="InterPro" id="IPR000014">
    <property type="entry name" value="PAS"/>
</dbReference>
<keyword evidence="10" id="KW-0902">Two-component regulatory system</keyword>
<dbReference type="NCBIfam" id="TIGR00229">
    <property type="entry name" value="sensory_box"/>
    <property type="match status" value="1"/>
</dbReference>
<dbReference type="PANTHER" id="PTHR45339">
    <property type="entry name" value="HYBRID SIGNAL TRANSDUCTION HISTIDINE KINASE J"/>
    <property type="match status" value="1"/>
</dbReference>
<dbReference type="Gene3D" id="3.30.565.10">
    <property type="entry name" value="Histidine kinase-like ATPase, C-terminal domain"/>
    <property type="match status" value="1"/>
</dbReference>
<dbReference type="Pfam" id="PF00072">
    <property type="entry name" value="Response_reg"/>
    <property type="match status" value="1"/>
</dbReference>
<feature type="transmembrane region" description="Helical" evidence="16">
    <location>
        <begin position="98"/>
        <end position="120"/>
    </location>
</feature>
<evidence type="ECO:0000313" key="22">
    <source>
        <dbReference type="Proteomes" id="UP001060414"/>
    </source>
</evidence>
<dbReference type="Gene3D" id="1.20.120.160">
    <property type="entry name" value="HPT domain"/>
    <property type="match status" value="1"/>
</dbReference>
<sequence>MVLLSFIQNLALLIALSVVHQILVRRLPRDTYTFQALSALLFGMVAIVGMMTPVQFAPGIIFDGRSIVLAAAGLFGGPLTAAGAAALTAAYRLWLSGAGAWVGVAVSALAAGVGVGFFYLRRRRPHLGGLMFFWLLGLLVHLGMLLLLFTLPGMSAAEVFERLGMPVLILYPIATALVCQIFFNQERQMATEAALQESESRYRSLFENNHAVMLVIDPRDGAIVDANPAAARYYGWSVAELKSLNIKDINTLSPAEVEAEMTRARQAQRNHFHFSHRLADGGIRPVEVFSGPIQIKGRSLLYSIVHDITERRRAEEQLHAANAQLAEATQRARQLAAEAESANQAKSEFLANMSHEIRTPMNGVIGMTQLLLDSPLNEEQREFAQIIHGSAASLLSLLNGILDFSKIEAGKLELENVEVRLEELLKEIRALVGVRATAKGVKFTCSLDPRLPKLLRGDPTRLRQILINLADNAVKFTAEGEIAIHATPMDMVQDEVVVKFSVRDTGIGIAADAMERLFQSFSQGDSSIPRRYGGSGLGLAISSRLARLMGGDIGVQSNPGQGALFWFTARLGRAQPAQAPHPDRAPAVRPASIAAGGRILLAEDNAINQRFAATLLTRMGLEVEAVDNGSVALDALAARPFDLVLMDVQMPGMDGLEATRRIRASSSPVVNSRIPIIALTAHALPGDRERCLQAGMNDYLSKPLDGAELRLALERWLPQTRAALTPSAPEEQVETPQPGPAETSPAGIFDAKELVERMLGDADLAGALVEVFVDDFPKQIERLESYLAANDRGNLERQIHSLKGVTANLNATALFHLAQAMEEALERDDLEQIGHSLGTMRGHFEDFRAAARQWLAT</sequence>
<evidence type="ECO:0000256" key="7">
    <source>
        <dbReference type="ARBA" id="ARBA00022741"/>
    </source>
</evidence>
<dbReference type="SMART" id="SM00073">
    <property type="entry name" value="HPT"/>
    <property type="match status" value="1"/>
</dbReference>
<keyword evidence="11 16" id="KW-0472">Membrane</keyword>
<keyword evidence="22" id="KW-1185">Reference proteome</keyword>
<keyword evidence="7" id="KW-0547">Nucleotide-binding</keyword>
<feature type="domain" description="HPt" evidence="20">
    <location>
        <begin position="761"/>
        <end position="854"/>
    </location>
</feature>
<evidence type="ECO:0000256" key="3">
    <source>
        <dbReference type="ARBA" id="ARBA00012438"/>
    </source>
</evidence>
<evidence type="ECO:0000259" key="19">
    <source>
        <dbReference type="PROSITE" id="PS50112"/>
    </source>
</evidence>
<evidence type="ECO:0000256" key="10">
    <source>
        <dbReference type="ARBA" id="ARBA00023012"/>
    </source>
</evidence>
<evidence type="ECO:0000259" key="20">
    <source>
        <dbReference type="PROSITE" id="PS50894"/>
    </source>
</evidence>
<dbReference type="Pfam" id="PF00989">
    <property type="entry name" value="PAS"/>
    <property type="match status" value="1"/>
</dbReference>
<evidence type="ECO:0000256" key="11">
    <source>
        <dbReference type="ARBA" id="ARBA00023136"/>
    </source>
</evidence>
<feature type="domain" description="PAS" evidence="19">
    <location>
        <begin position="198"/>
        <end position="271"/>
    </location>
</feature>
<dbReference type="Pfam" id="PF02518">
    <property type="entry name" value="HATPase_c"/>
    <property type="match status" value="1"/>
</dbReference>
<keyword evidence="6 16" id="KW-0812">Transmembrane</keyword>
<dbReference type="PROSITE" id="PS50109">
    <property type="entry name" value="HIS_KIN"/>
    <property type="match status" value="1"/>
</dbReference>